<dbReference type="PROSITE" id="PS50255">
    <property type="entry name" value="CYTOCHROME_B5_2"/>
    <property type="match status" value="1"/>
</dbReference>
<dbReference type="FunFam" id="3.10.120.10:FF:000007">
    <property type="entry name" value="Sulfite oxidase, mitochondrial"/>
    <property type="match status" value="1"/>
</dbReference>
<keyword evidence="9" id="KW-0408">Iron</keyword>
<keyword evidence="11 12" id="KW-0472">Membrane</keyword>
<dbReference type="EMBL" id="JWZX01002452">
    <property type="protein sequence ID" value="KOO29180.1"/>
    <property type="molecule type" value="Genomic_DNA"/>
</dbReference>
<dbReference type="GO" id="GO:0046872">
    <property type="term" value="F:metal ion binding"/>
    <property type="evidence" value="ECO:0007669"/>
    <property type="project" value="UniProtKB-KW"/>
</dbReference>
<evidence type="ECO:0000256" key="10">
    <source>
        <dbReference type="ARBA" id="ARBA00023098"/>
    </source>
</evidence>
<dbReference type="SMART" id="SM01117">
    <property type="entry name" value="Cyt-b5"/>
    <property type="match status" value="1"/>
</dbReference>
<evidence type="ECO:0000256" key="4">
    <source>
        <dbReference type="ARBA" id="ARBA00022617"/>
    </source>
</evidence>
<dbReference type="OrthoDB" id="260519at2759"/>
<evidence type="ECO:0000256" key="8">
    <source>
        <dbReference type="ARBA" id="ARBA00023002"/>
    </source>
</evidence>
<keyword evidence="4" id="KW-0349">Heme</keyword>
<dbReference type="GO" id="GO:0006629">
    <property type="term" value="P:lipid metabolic process"/>
    <property type="evidence" value="ECO:0007669"/>
    <property type="project" value="UniProtKB-KW"/>
</dbReference>
<dbReference type="InterPro" id="IPR001199">
    <property type="entry name" value="Cyt_B5-like_heme/steroid-bd"/>
</dbReference>
<evidence type="ECO:0000256" key="11">
    <source>
        <dbReference type="ARBA" id="ARBA00023136"/>
    </source>
</evidence>
<comment type="pathway">
    <text evidence="2">Lipid metabolism.</text>
</comment>
<evidence type="ECO:0000256" key="6">
    <source>
        <dbReference type="ARBA" id="ARBA00022723"/>
    </source>
</evidence>
<comment type="subcellular location">
    <subcellularLocation>
        <location evidence="1">Membrane</location>
        <topology evidence="1">Multi-pass membrane protein</topology>
    </subcellularLocation>
</comment>
<dbReference type="GO" id="GO:0016717">
    <property type="term" value="F:oxidoreductase activity, acting on paired donors, with oxidation of a pair of donors resulting in the reduction of molecular oxygen to two molecules of water"/>
    <property type="evidence" value="ECO:0007669"/>
    <property type="project" value="TreeGrafter"/>
</dbReference>
<keyword evidence="7 12" id="KW-1133">Transmembrane helix</keyword>
<evidence type="ECO:0000256" key="3">
    <source>
        <dbReference type="ARBA" id="ARBA00009295"/>
    </source>
</evidence>
<dbReference type="Proteomes" id="UP000037460">
    <property type="component" value="Unassembled WGS sequence"/>
</dbReference>
<organism evidence="14 15">
    <name type="scientific">Chrysochromulina tobinii</name>
    <dbReference type="NCBI Taxonomy" id="1460289"/>
    <lineage>
        <taxon>Eukaryota</taxon>
        <taxon>Haptista</taxon>
        <taxon>Haptophyta</taxon>
        <taxon>Prymnesiophyceae</taxon>
        <taxon>Prymnesiales</taxon>
        <taxon>Chrysochromulinaceae</taxon>
        <taxon>Chrysochromulina</taxon>
    </lineage>
</organism>
<keyword evidence="10" id="KW-0443">Lipid metabolism</keyword>
<dbReference type="InterPro" id="IPR018506">
    <property type="entry name" value="Cyt_B5_heme-BS"/>
</dbReference>
<evidence type="ECO:0000256" key="2">
    <source>
        <dbReference type="ARBA" id="ARBA00005189"/>
    </source>
</evidence>
<feature type="transmembrane region" description="Helical" evidence="12">
    <location>
        <begin position="358"/>
        <end position="378"/>
    </location>
</feature>
<evidence type="ECO:0000313" key="14">
    <source>
        <dbReference type="EMBL" id="KOO29180.1"/>
    </source>
</evidence>
<name>A0A0M0JRR6_9EUKA</name>
<keyword evidence="6" id="KW-0479">Metal-binding</keyword>
<dbReference type="SUPFAM" id="SSF55856">
    <property type="entry name" value="Cytochrome b5-like heme/steroid binding domain"/>
    <property type="match status" value="1"/>
</dbReference>
<accession>A0A0M0JRR6</accession>
<keyword evidence="8" id="KW-0560">Oxidoreductase</keyword>
<dbReference type="Pfam" id="PF00487">
    <property type="entry name" value="FA_desaturase"/>
    <property type="match status" value="1"/>
</dbReference>
<dbReference type="PIRSF" id="PIRSF015921">
    <property type="entry name" value="FA_sphinglp_des"/>
    <property type="match status" value="1"/>
</dbReference>
<keyword evidence="5 12" id="KW-0812">Transmembrane</keyword>
<comment type="caution">
    <text evidence="14">The sequence shown here is derived from an EMBL/GenBank/DDBJ whole genome shotgun (WGS) entry which is preliminary data.</text>
</comment>
<dbReference type="PRINTS" id="PR00363">
    <property type="entry name" value="CYTOCHROMEB5"/>
</dbReference>
<dbReference type="GO" id="GO:0016020">
    <property type="term" value="C:membrane"/>
    <property type="evidence" value="ECO:0007669"/>
    <property type="project" value="UniProtKB-SubCell"/>
</dbReference>
<feature type="transmembrane region" description="Helical" evidence="12">
    <location>
        <begin position="335"/>
        <end position="352"/>
    </location>
</feature>
<evidence type="ECO:0000313" key="15">
    <source>
        <dbReference type="Proteomes" id="UP000037460"/>
    </source>
</evidence>
<reference evidence="15" key="1">
    <citation type="journal article" date="2015" name="PLoS Genet.">
        <title>Genome Sequence and Transcriptome Analyses of Chrysochromulina tobin: Metabolic Tools for Enhanced Algal Fitness in the Prominent Order Prymnesiales (Haptophyceae).</title>
        <authorList>
            <person name="Hovde B.T."/>
            <person name="Deodato C.R."/>
            <person name="Hunsperger H.M."/>
            <person name="Ryken S.A."/>
            <person name="Yost W."/>
            <person name="Jha R.K."/>
            <person name="Patterson J."/>
            <person name="Monnat R.J. Jr."/>
            <person name="Barlow S.B."/>
            <person name="Starkenburg S.R."/>
            <person name="Cattolico R.A."/>
        </authorList>
    </citation>
    <scope>NUCLEOTIDE SEQUENCE</scope>
    <source>
        <strain evidence="15">CCMP291</strain>
    </source>
</reference>
<dbReference type="InterPro" id="IPR012171">
    <property type="entry name" value="Fatty_acid_desaturase"/>
</dbReference>
<dbReference type="InterPro" id="IPR036400">
    <property type="entry name" value="Cyt_B5-like_heme/steroid_sf"/>
</dbReference>
<evidence type="ECO:0000256" key="12">
    <source>
        <dbReference type="SAM" id="Phobius"/>
    </source>
</evidence>
<evidence type="ECO:0000259" key="13">
    <source>
        <dbReference type="PROSITE" id="PS50255"/>
    </source>
</evidence>
<dbReference type="PANTHER" id="PTHR19353:SF30">
    <property type="entry name" value="DELTA 8-(E)-SPHINGOLIPID DESATURASE"/>
    <property type="match status" value="1"/>
</dbReference>
<dbReference type="AlphaFoldDB" id="A0A0M0JRR6"/>
<sequence length="517" mass="58610">MLIAQLLLDKESGTGSTIIELPADSTATLREDWGKSTMAPVHIGRAKTTSSPIYTLAEVAKHCTREDAWIIIDERVYDVTRFVDRHPGGVGPLVNLAGKECTDVFANYHAARVYEKMLPAFLIGEMAPGEIVVWPHVADFRRVRLELLRRGLFETDMHFYAKMAAWHAALFLSSLYLSLGCTSCTAHMSGAVLMGVFWQQLAGIGHDLGHSGVTHDFHRDHRIGSTLSALMGLSVGWWKSDHNTHHVACNAIEHDPNIQHMPMLAISPKIFSRPKWWDTYHRKWVGMDDVARLLVSYQHLFFYPLMALGRWNLYVQGLIYLLTQPDKTHYPKTELAGIAVFFSWVFATAWSMPTWAQAVSWVMVSHAVAGVLHVQIVLSHWSMHAYAGRAYTGPDDEWYITTMRTTMNVSTPKWLDFVHIGLQFQVEHHLFPRLPRHNLREARTMVKEVVEKHFPAGSPECKRLFPNGIAYHEPGFFEGNLEMWRTLKLTALAARSAKKGEHGFWQSALWDGMNCAG</sequence>
<feature type="transmembrane region" description="Helical" evidence="12">
    <location>
        <begin position="301"/>
        <end position="323"/>
    </location>
</feature>
<protein>
    <recommendedName>
        <fullName evidence="13">Cytochrome b5 heme-binding domain-containing protein</fullName>
    </recommendedName>
</protein>
<comment type="similarity">
    <text evidence="3">Belongs to the fatty acid desaturase type 1 family.</text>
</comment>
<proteinExistence type="inferred from homology"/>
<dbReference type="GO" id="GO:0020037">
    <property type="term" value="F:heme binding"/>
    <property type="evidence" value="ECO:0007669"/>
    <property type="project" value="InterPro"/>
</dbReference>
<dbReference type="CDD" id="cd03506">
    <property type="entry name" value="Delta6-FADS-like"/>
    <property type="match status" value="1"/>
</dbReference>
<dbReference type="InterPro" id="IPR005804">
    <property type="entry name" value="FA_desaturase_dom"/>
</dbReference>
<dbReference type="PROSITE" id="PS00191">
    <property type="entry name" value="CYTOCHROME_B5_1"/>
    <property type="match status" value="1"/>
</dbReference>
<feature type="domain" description="Cytochrome b5 heme-binding" evidence="13">
    <location>
        <begin position="51"/>
        <end position="127"/>
    </location>
</feature>
<evidence type="ECO:0000256" key="1">
    <source>
        <dbReference type="ARBA" id="ARBA00004141"/>
    </source>
</evidence>
<gene>
    <name evidence="14" type="ORF">Ctob_007971</name>
</gene>
<evidence type="ECO:0000256" key="5">
    <source>
        <dbReference type="ARBA" id="ARBA00022692"/>
    </source>
</evidence>
<evidence type="ECO:0000256" key="9">
    <source>
        <dbReference type="ARBA" id="ARBA00023004"/>
    </source>
</evidence>
<dbReference type="Gene3D" id="3.10.120.10">
    <property type="entry name" value="Cytochrome b5-like heme/steroid binding domain"/>
    <property type="match status" value="1"/>
</dbReference>
<dbReference type="PANTHER" id="PTHR19353">
    <property type="entry name" value="FATTY ACID DESATURASE 2"/>
    <property type="match status" value="1"/>
</dbReference>
<dbReference type="Pfam" id="PF00173">
    <property type="entry name" value="Cyt-b5"/>
    <property type="match status" value="1"/>
</dbReference>
<keyword evidence="15" id="KW-1185">Reference proteome</keyword>
<evidence type="ECO:0000256" key="7">
    <source>
        <dbReference type="ARBA" id="ARBA00022989"/>
    </source>
</evidence>